<feature type="compositionally biased region" description="Polar residues" evidence="5">
    <location>
        <begin position="1534"/>
        <end position="1549"/>
    </location>
</feature>
<feature type="compositionally biased region" description="Basic and acidic residues" evidence="5">
    <location>
        <begin position="1238"/>
        <end position="1248"/>
    </location>
</feature>
<feature type="region of interest" description="Disordered" evidence="5">
    <location>
        <begin position="1155"/>
        <end position="1581"/>
    </location>
</feature>
<dbReference type="GO" id="GO:0008017">
    <property type="term" value="F:microtubule binding"/>
    <property type="evidence" value="ECO:0007669"/>
    <property type="project" value="TreeGrafter"/>
</dbReference>
<dbReference type="PANTHER" id="PTHR21584:SF10">
    <property type="entry name" value="G2 AND S PHASE-EXPRESSED PROTEIN 1"/>
    <property type="match status" value="1"/>
</dbReference>
<accession>A0A8J6DTN4</accession>
<organism evidence="7 8">
    <name type="scientific">Galemys pyrenaicus</name>
    <name type="common">Iberian desman</name>
    <name type="synonym">Pyrenean desman</name>
    <dbReference type="NCBI Taxonomy" id="202257"/>
    <lineage>
        <taxon>Eukaryota</taxon>
        <taxon>Metazoa</taxon>
        <taxon>Chordata</taxon>
        <taxon>Craniata</taxon>
        <taxon>Vertebrata</taxon>
        <taxon>Euteleostomi</taxon>
        <taxon>Mammalia</taxon>
        <taxon>Eutheria</taxon>
        <taxon>Laurasiatheria</taxon>
        <taxon>Eulipotyphla</taxon>
        <taxon>Talpidae</taxon>
        <taxon>Galemys</taxon>
    </lineage>
</organism>
<dbReference type="CDD" id="cd21864">
    <property type="entry name" value="GTSE1_CTD"/>
    <property type="match status" value="1"/>
</dbReference>
<feature type="compositionally biased region" description="Pro residues" evidence="5">
    <location>
        <begin position="1418"/>
        <end position="1429"/>
    </location>
</feature>
<evidence type="ECO:0000313" key="8">
    <source>
        <dbReference type="Proteomes" id="UP000700334"/>
    </source>
</evidence>
<dbReference type="InterPro" id="IPR026657">
    <property type="entry name" value="DDA3/GTSE-1"/>
</dbReference>
<evidence type="ECO:0000256" key="2">
    <source>
        <dbReference type="ARBA" id="ARBA00022490"/>
    </source>
</evidence>
<dbReference type="EMBL" id="JAGFMF010011642">
    <property type="protein sequence ID" value="KAG8517958.1"/>
    <property type="molecule type" value="Genomic_DNA"/>
</dbReference>
<dbReference type="InterPro" id="IPR032768">
    <property type="entry name" value="GTSE1_N"/>
</dbReference>
<evidence type="ECO:0000256" key="5">
    <source>
        <dbReference type="SAM" id="MobiDB-lite"/>
    </source>
</evidence>
<feature type="region of interest" description="Disordered" evidence="5">
    <location>
        <begin position="526"/>
        <end position="553"/>
    </location>
</feature>
<keyword evidence="3" id="KW-0597">Phosphoprotein</keyword>
<evidence type="ECO:0000256" key="3">
    <source>
        <dbReference type="ARBA" id="ARBA00022553"/>
    </source>
</evidence>
<feature type="compositionally biased region" description="Polar residues" evidence="5">
    <location>
        <begin position="691"/>
        <end position="702"/>
    </location>
</feature>
<feature type="region of interest" description="Disordered" evidence="5">
    <location>
        <begin position="720"/>
        <end position="741"/>
    </location>
</feature>
<reference evidence="7" key="1">
    <citation type="journal article" date="2021" name="Evol. Appl.">
        <title>The genome of the Pyrenean desman and the effects of bottlenecks and inbreeding on the genomic landscape of an endangered species.</title>
        <authorList>
            <person name="Escoda L."/>
            <person name="Castresana J."/>
        </authorList>
    </citation>
    <scope>NUCLEOTIDE SEQUENCE</scope>
    <source>
        <strain evidence="7">IBE-C5619</strain>
    </source>
</reference>
<protein>
    <submittedName>
        <fullName evidence="7">G2 and S phase-expressed protein 1</fullName>
    </submittedName>
</protein>
<dbReference type="Pfam" id="PF15259">
    <property type="entry name" value="GTSE1_N"/>
    <property type="match status" value="1"/>
</dbReference>
<keyword evidence="4" id="KW-0206">Cytoskeleton</keyword>
<gene>
    <name evidence="7" type="ORF">J0S82_011002</name>
</gene>
<feature type="compositionally biased region" description="Low complexity" evidence="5">
    <location>
        <begin position="1213"/>
        <end position="1223"/>
    </location>
</feature>
<evidence type="ECO:0000256" key="4">
    <source>
        <dbReference type="ARBA" id="ARBA00023212"/>
    </source>
</evidence>
<feature type="region of interest" description="Disordered" evidence="5">
    <location>
        <begin position="174"/>
        <end position="231"/>
    </location>
</feature>
<comment type="subcellular location">
    <subcellularLocation>
        <location evidence="1">Cytoplasm</location>
        <location evidence="1">Cytoskeleton</location>
    </subcellularLocation>
</comment>
<dbReference type="GO" id="GO:0005881">
    <property type="term" value="C:cytoplasmic microtubule"/>
    <property type="evidence" value="ECO:0007669"/>
    <property type="project" value="TreeGrafter"/>
</dbReference>
<comment type="caution">
    <text evidence="7">The sequence shown here is derived from an EMBL/GenBank/DDBJ whole genome shotgun (WGS) entry which is preliminary data.</text>
</comment>
<feature type="compositionally biased region" description="Polar residues" evidence="5">
    <location>
        <begin position="1369"/>
        <end position="1379"/>
    </location>
</feature>
<dbReference type="Proteomes" id="UP000700334">
    <property type="component" value="Unassembled WGS sequence"/>
</dbReference>
<feature type="compositionally biased region" description="Pro residues" evidence="5">
    <location>
        <begin position="215"/>
        <end position="224"/>
    </location>
</feature>
<sequence>GPVFCDLRPWTCPARSGMCACAWTLGLPRQLRRTLSPGWWLSGEPASQAQASSTTGHWTLPWAHPSNLPVPLCPGDKPAHPELSPQGMLLQQASSMLSPFPGSPPLVQRRKLHHGLAQHGSPPWHSSPGQAAPAGRWRWAWCPLSHSYHLHREGARTLDHRRAAAQGQCPVAYRLYPRTQQADAPTYRRTPSNYNSQYASGPLSRDLLKSANRQPAPPARPGLQPPGCTGADLASSFQIGQSTTRAEFKSADLSPPDRPTSACRSSPRPEPERPCEPPGRAQHGRARRGRCVGRGRVLWAAPPAPTPALWAAACPVPKGPARGLNSGSSLVTAAGRGASSLRVASPPPSPRLLLQVPGPTCLHLELRPVPSPPVAEGSPWSPAPSAPRGFALSPAPLSSPLTTLNYPNLPQCVLGPAYLQLHPNAPTLLQALAHLTCAPALHLGYVCAVTASCGRPAPSQLASCRTWGEVRAPGWARQPPGPGRTCVSVSCGLSGLFLERTWYFVAGSPPPCWPVSRLPFMWGSHSQRTQAPNGREPEVTRLQTPPPANWPRTARGWRNNLQLGFLLAPDPRIPVSLISVPEPPTWLWQPPGPVSGFRCVLESHPASTSCLLCLRQRAAPSLAVAACRRRWLRSRHWRSAVHLLWHRPCQRAGAARGCAPVRVLDPGAARSFSDFLVSDSPLGTRRPNLSPCKNSHSASRSPPSCPTKPAPVWLRERQFHSAQGGPARAEPQGPACGHPAASSPPRILVLQDFRSFAVLGISPRKAGGAAGRRCIPPSAEDCWRQRCWQSGCCRRTSRPLPHASPVGPLVRLCLLAALRGGLFGSAWRVFGSSRPWACVGREGGTRGRAAPAAAADARSAPHGHSLCPGPWLAVGVWDSRMLAVLEKLGLGGRALLGLGGPRASGGSSGRAQGAHLLLELRRWRMRGLAGGMPDPGRSCRQQLVCPGPGGSGGRGADPEREPQAWTLRRRAHSGAADQRLRLFVEDVGKTEGPEMCWLVLRSPRGEAAQGLGAAEAHVLLLADEKFDFDLSLSSSSANEDDEVFFGPVGHKERCVAASLELNRPVPKEPLPLASEGHCAWSPLTGEKFVEVYKEAHLLALQIESSSRAPAARPEAPQSQGVERFIQESQAKIRLFERENWAKKSPQTLKRETYCLAEPPLHGPPPTGAQRPTQVPPHPCHPLLPGPRPAPPPDQAGAQKRAASKLPPPRTSGARRGPPGLAAGKPTGDAPASPSQAKLPDEKDPHRDGPSVARAVTGRPAVDSHGAPSKRSLPVPHKVGLRHGAAGAAPTPGDPPGLPAGGPPPPCDPGRPGRSTPAPVPLSVPAGPAGGPSQQSRGPRAAGPAPSMAAPTQPRTPAQGGAGPHARPGVTQSSRLSETGSVRRRGSSLHSETKGEPTPVNPFKIPRCSTGEPPAVATPQPPRAPRPQPCTPVGRLALHSTPARCASTPAPQSCPRGARTPASTRRLSALPTPAGRRLSSLPLAAPRTMPRALASPLRVSARRLSSEARKRSSVRAAPSGEGGGQAAPGCPDSSPEGSFSPPSTVPQALNFSPEKNDSPFSPSVPTQVALGETRPPSDTSPREAVLVDLKLDELTITPTVESTPLVDLPLIDFGNTPEAKVALGQESRPLIDLLVNTPDLNRGAAPKPVHEAVQLIDLTSPLIQLSPKADKENVDSPLLRF</sequence>
<feature type="region of interest" description="Disordered" evidence="5">
    <location>
        <begin position="243"/>
        <end position="289"/>
    </location>
</feature>
<dbReference type="OrthoDB" id="10072587at2759"/>
<name>A0A8J6DTN4_GALPY</name>
<evidence type="ECO:0000313" key="7">
    <source>
        <dbReference type="EMBL" id="KAG8517958.1"/>
    </source>
</evidence>
<dbReference type="PANTHER" id="PTHR21584">
    <property type="entry name" value="DIFFERENTIAL DISPLAY AND ACTIVATED BY P53 DDA3 /G2 S PHASE EXPRESSED 1"/>
    <property type="match status" value="1"/>
</dbReference>
<feature type="compositionally biased region" description="Pro residues" evidence="5">
    <location>
        <begin position="1291"/>
        <end position="1308"/>
    </location>
</feature>
<feature type="non-terminal residue" evidence="7">
    <location>
        <position position="1"/>
    </location>
</feature>
<keyword evidence="8" id="KW-1185">Reference proteome</keyword>
<feature type="domain" description="G2 and S phase-expressed protein 1 N-terminal" evidence="6">
    <location>
        <begin position="1018"/>
        <end position="1157"/>
    </location>
</feature>
<proteinExistence type="predicted"/>
<feature type="region of interest" description="Disordered" evidence="5">
    <location>
        <begin position="686"/>
        <end position="707"/>
    </location>
</feature>
<evidence type="ECO:0000256" key="1">
    <source>
        <dbReference type="ARBA" id="ARBA00004245"/>
    </source>
</evidence>
<evidence type="ECO:0000259" key="6">
    <source>
        <dbReference type="Pfam" id="PF15259"/>
    </source>
</evidence>
<keyword evidence="2" id="KW-0963">Cytoplasm</keyword>
<feature type="compositionally biased region" description="Pro residues" evidence="5">
    <location>
        <begin position="1173"/>
        <end position="1193"/>
    </location>
</feature>
<feature type="compositionally biased region" description="Polar residues" evidence="5">
    <location>
        <begin position="178"/>
        <end position="199"/>
    </location>
</feature>